<dbReference type="InterPro" id="IPR007893">
    <property type="entry name" value="Spore_coat_U/FanG"/>
</dbReference>
<keyword evidence="1" id="KW-0732">Signal</keyword>
<comment type="caution">
    <text evidence="3">The sequence shown here is derived from an EMBL/GenBank/DDBJ whole genome shotgun (WGS) entry which is preliminary data.</text>
</comment>
<keyword evidence="4" id="KW-1185">Reference proteome</keyword>
<dbReference type="SMART" id="SM00972">
    <property type="entry name" value="SCPU"/>
    <property type="match status" value="2"/>
</dbReference>
<dbReference type="EMBL" id="JAJNOC010000010">
    <property type="protein sequence ID" value="MCD2519128.1"/>
    <property type="molecule type" value="Genomic_DNA"/>
</dbReference>
<organism evidence="3 4">
    <name type="scientific">Massilia phyllostachyos</name>
    <dbReference type="NCBI Taxonomy" id="2898585"/>
    <lineage>
        <taxon>Bacteria</taxon>
        <taxon>Pseudomonadati</taxon>
        <taxon>Pseudomonadota</taxon>
        <taxon>Betaproteobacteria</taxon>
        <taxon>Burkholderiales</taxon>
        <taxon>Oxalobacteraceae</taxon>
        <taxon>Telluria group</taxon>
        <taxon>Massilia</taxon>
    </lineage>
</organism>
<gene>
    <name evidence="3" type="ORF">LQ564_22760</name>
</gene>
<proteinExistence type="predicted"/>
<evidence type="ECO:0000259" key="2">
    <source>
        <dbReference type="Pfam" id="PF05229"/>
    </source>
</evidence>
<reference evidence="3" key="1">
    <citation type="submission" date="2021-11" db="EMBL/GenBank/DDBJ databases">
        <title>The complete genome of Massilia sp sp. G4R7.</title>
        <authorList>
            <person name="Liu L."/>
            <person name="Yue J."/>
            <person name="Yuan J."/>
            <person name="Yang F."/>
            <person name="Li L."/>
        </authorList>
    </citation>
    <scope>NUCLEOTIDE SEQUENCE</scope>
    <source>
        <strain evidence="3">G4R7</strain>
    </source>
</reference>
<evidence type="ECO:0000256" key="1">
    <source>
        <dbReference type="SAM" id="SignalP"/>
    </source>
</evidence>
<feature type="chain" id="PRO_5046583730" evidence="1">
    <location>
        <begin position="32"/>
        <end position="334"/>
    </location>
</feature>
<accession>A0ABS8QBI9</accession>
<dbReference type="InterPro" id="IPR053167">
    <property type="entry name" value="Spore_coat_component"/>
</dbReference>
<feature type="signal peptide" evidence="1">
    <location>
        <begin position="1"/>
        <end position="31"/>
    </location>
</feature>
<feature type="domain" description="Spore coat protein U/FanG" evidence="2">
    <location>
        <begin position="200"/>
        <end position="331"/>
    </location>
</feature>
<feature type="domain" description="Spore coat protein U/FanG" evidence="2">
    <location>
        <begin position="29"/>
        <end position="159"/>
    </location>
</feature>
<evidence type="ECO:0000313" key="3">
    <source>
        <dbReference type="EMBL" id="MCD2519128.1"/>
    </source>
</evidence>
<name>A0ABS8QBI9_9BURK</name>
<protein>
    <submittedName>
        <fullName evidence="3">Spore coat U domain-containing protein</fullName>
    </submittedName>
</protein>
<dbReference type="PANTHER" id="PTHR37089">
    <property type="entry name" value="PROTEIN U-RELATED"/>
    <property type="match status" value="1"/>
</dbReference>
<dbReference type="Pfam" id="PF05229">
    <property type="entry name" value="SCPU"/>
    <property type="match status" value="2"/>
</dbReference>
<dbReference type="Proteomes" id="UP001179361">
    <property type="component" value="Unassembled WGS sequence"/>
</dbReference>
<dbReference type="RefSeq" id="WP_231060401.1">
    <property type="nucleotide sequence ID" value="NZ_JAJNOC010000010.1"/>
</dbReference>
<evidence type="ECO:0000313" key="4">
    <source>
        <dbReference type="Proteomes" id="UP001179361"/>
    </source>
</evidence>
<sequence>MITKHLRPWRRLLLLALPLLALWLAPATARANTCSASMTDVVFDKVSPIAGSDYYATGTLTINCTYSPGSGLAGLLLPNVSVCATLGGNDYALRTMKNGGNALPFNLYTDASYAAAKIWGQGAATGTAAFNASLTALLSLGTATGSVTVYGRIPGNAIGAVPTSGGASTTYTASFAGLGILRYAFGTLVDTGCTNGSIATFSFQARASVVNDCYINANPLTFGATNVLSAAVRARTTINVQCTAGSPYQVTLNAGANGAGGVRRMKNPVTGEMVRYTLSATLDGGNWGDGTVGQPLGGTGTGAVQALGVFSRVDPQTTPTPGDYKDTVTATVSF</sequence>